<feature type="region of interest" description="Disordered" evidence="1">
    <location>
        <begin position="14"/>
        <end position="90"/>
    </location>
</feature>
<dbReference type="SMART" id="SM00355">
    <property type="entry name" value="ZnF_C2H2"/>
    <property type="match status" value="3"/>
</dbReference>
<evidence type="ECO:0000256" key="1">
    <source>
        <dbReference type="SAM" id="MobiDB-lite"/>
    </source>
</evidence>
<protein>
    <submittedName>
        <fullName evidence="4">C2H2-type domain-containing protein</fullName>
    </submittedName>
</protein>
<dbReference type="InterPro" id="IPR013087">
    <property type="entry name" value="Znf_C2H2_type"/>
</dbReference>
<dbReference type="WBParaSite" id="PDA_v2.g4530.t1">
    <property type="protein sequence ID" value="PDA_v2.g4530.t1"/>
    <property type="gene ID" value="PDA_v2.g4530"/>
</dbReference>
<sequence length="293" mass="33665">MSAECQICNKTFTKRGLPSHIRQKHPATDDLIDSVLKEPETINSKPKNPEKNAGSESKNADKSIKLQQQESEKAVDSQPKESESKTNDLHWLDISTEDGTVISYNVRHKRSQKGYYKLDESSGKFVETDFDESAEWFRVTCKYCGGNFNKWNLRKHYIEAHLQANKKNATFPNIFNIQSTSFAGTLPSSDSWPIDFSLVVQDDALLKYDKISYSSFFTTDSNFESSNELLKCFKYSVDTEHLNNSYSFNYTCPLCNEKFACVSVNLMKLVALVHLRVRHRDDRLLVKMCEDEM</sequence>
<feature type="domain" description="C2H2-type" evidence="2">
    <location>
        <begin position="250"/>
        <end position="279"/>
    </location>
</feature>
<feature type="domain" description="C2H2-type" evidence="2">
    <location>
        <begin position="3"/>
        <end position="25"/>
    </location>
</feature>
<dbReference type="Proteomes" id="UP000887578">
    <property type="component" value="Unplaced"/>
</dbReference>
<evidence type="ECO:0000259" key="2">
    <source>
        <dbReference type="SMART" id="SM00355"/>
    </source>
</evidence>
<evidence type="ECO:0000313" key="3">
    <source>
        <dbReference type="Proteomes" id="UP000887578"/>
    </source>
</evidence>
<keyword evidence="3" id="KW-1185">Reference proteome</keyword>
<accession>A0A914QLR5</accession>
<evidence type="ECO:0000313" key="4">
    <source>
        <dbReference type="WBParaSite" id="PDA_v2.g4530.t1"/>
    </source>
</evidence>
<dbReference type="AlphaFoldDB" id="A0A914QLR5"/>
<organism evidence="3 4">
    <name type="scientific">Panagrolaimus davidi</name>
    <dbReference type="NCBI Taxonomy" id="227884"/>
    <lineage>
        <taxon>Eukaryota</taxon>
        <taxon>Metazoa</taxon>
        <taxon>Ecdysozoa</taxon>
        <taxon>Nematoda</taxon>
        <taxon>Chromadorea</taxon>
        <taxon>Rhabditida</taxon>
        <taxon>Tylenchina</taxon>
        <taxon>Panagrolaimomorpha</taxon>
        <taxon>Panagrolaimoidea</taxon>
        <taxon>Panagrolaimidae</taxon>
        <taxon>Panagrolaimus</taxon>
    </lineage>
</organism>
<proteinExistence type="predicted"/>
<feature type="domain" description="C2H2-type" evidence="2">
    <location>
        <begin position="139"/>
        <end position="161"/>
    </location>
</feature>
<feature type="compositionally biased region" description="Basic and acidic residues" evidence="1">
    <location>
        <begin position="58"/>
        <end position="90"/>
    </location>
</feature>
<reference evidence="4" key="1">
    <citation type="submission" date="2022-11" db="UniProtKB">
        <authorList>
            <consortium name="WormBaseParasite"/>
        </authorList>
    </citation>
    <scope>IDENTIFICATION</scope>
</reference>
<name>A0A914QLR5_9BILA</name>